<feature type="region of interest" description="Disordered" evidence="1">
    <location>
        <begin position="40"/>
        <end position="99"/>
    </location>
</feature>
<dbReference type="Proteomes" id="UP000006727">
    <property type="component" value="Chromosome 21"/>
</dbReference>
<protein>
    <submittedName>
        <fullName evidence="2 3">Uncharacterized protein</fullName>
    </submittedName>
</protein>
<evidence type="ECO:0000313" key="4">
    <source>
        <dbReference type="Proteomes" id="UP000006727"/>
    </source>
</evidence>
<reference evidence="2 4" key="1">
    <citation type="journal article" date="2008" name="Science">
        <title>The Physcomitrella genome reveals evolutionary insights into the conquest of land by plants.</title>
        <authorList>
            <person name="Rensing S."/>
            <person name="Lang D."/>
            <person name="Zimmer A."/>
            <person name="Terry A."/>
            <person name="Salamov A."/>
            <person name="Shapiro H."/>
            <person name="Nishiyama T."/>
            <person name="Perroud P.-F."/>
            <person name="Lindquist E."/>
            <person name="Kamisugi Y."/>
            <person name="Tanahashi T."/>
            <person name="Sakakibara K."/>
            <person name="Fujita T."/>
            <person name="Oishi K."/>
            <person name="Shin-I T."/>
            <person name="Kuroki Y."/>
            <person name="Toyoda A."/>
            <person name="Suzuki Y."/>
            <person name="Hashimoto A."/>
            <person name="Yamaguchi K."/>
            <person name="Sugano A."/>
            <person name="Kohara Y."/>
            <person name="Fujiyama A."/>
            <person name="Anterola A."/>
            <person name="Aoki S."/>
            <person name="Ashton N."/>
            <person name="Barbazuk W.B."/>
            <person name="Barker E."/>
            <person name="Bennetzen J."/>
            <person name="Bezanilla M."/>
            <person name="Blankenship R."/>
            <person name="Cho S.H."/>
            <person name="Dutcher S."/>
            <person name="Estelle M."/>
            <person name="Fawcett J.A."/>
            <person name="Gundlach H."/>
            <person name="Hanada K."/>
            <person name="Heyl A."/>
            <person name="Hicks K.A."/>
            <person name="Hugh J."/>
            <person name="Lohr M."/>
            <person name="Mayer K."/>
            <person name="Melkozernov A."/>
            <person name="Murata T."/>
            <person name="Nelson D."/>
            <person name="Pils B."/>
            <person name="Prigge M."/>
            <person name="Reiss B."/>
            <person name="Renner T."/>
            <person name="Rombauts S."/>
            <person name="Rushton P."/>
            <person name="Sanderfoot A."/>
            <person name="Schween G."/>
            <person name="Shiu S.-H."/>
            <person name="Stueber K."/>
            <person name="Theodoulou F.L."/>
            <person name="Tu H."/>
            <person name="Van de Peer Y."/>
            <person name="Verrier P.J."/>
            <person name="Waters E."/>
            <person name="Wood A."/>
            <person name="Yang L."/>
            <person name="Cove D."/>
            <person name="Cuming A."/>
            <person name="Hasebe M."/>
            <person name="Lucas S."/>
            <person name="Mishler D.B."/>
            <person name="Reski R."/>
            <person name="Grigoriev I."/>
            <person name="Quatrano R.S."/>
            <person name="Boore J.L."/>
        </authorList>
    </citation>
    <scope>NUCLEOTIDE SEQUENCE [LARGE SCALE GENOMIC DNA]</scope>
    <source>
        <strain evidence="3 4">cv. Gransden 2004</strain>
    </source>
</reference>
<dbReference type="AlphaFoldDB" id="A0A2K1IQH7"/>
<feature type="compositionally biased region" description="Low complexity" evidence="1">
    <location>
        <begin position="80"/>
        <end position="95"/>
    </location>
</feature>
<evidence type="ECO:0000256" key="1">
    <source>
        <dbReference type="SAM" id="MobiDB-lite"/>
    </source>
</evidence>
<reference evidence="3" key="3">
    <citation type="submission" date="2020-12" db="UniProtKB">
        <authorList>
            <consortium name="EnsemblPlants"/>
        </authorList>
    </citation>
    <scope>IDENTIFICATION</scope>
</reference>
<gene>
    <name evidence="2" type="ORF">PHYPA_025653</name>
</gene>
<sequence length="236" mass="25457">MVQLPPPFPTTTTALSLPPSHPLPFCPTLPSPRPSLSLSLSRSLRCHRSDSTTRPHSLPLPLLPTQGSTANAPPSANPCPISRASSSSQHPHPSHVQTNNCNRAIYTPPTFLAPHCAPPPLLQPIRTCSAAGVVGALHYISAFPRMGPLLWILPHRNCSRPVPTPQQSIARVKAQLLRHLAHKPTTPSAPILAAMLHPSNPNMQPTSTKLVSANASAWDLSNDALRFKNQLHFKEC</sequence>
<dbReference type="Gramene" id="Pp3c21_2790V3.1">
    <property type="protein sequence ID" value="PAC:32915653.CDS.1"/>
    <property type="gene ID" value="Pp3c21_2790"/>
</dbReference>
<dbReference type="PaxDb" id="3218-PP1S408_8V6.2"/>
<evidence type="ECO:0000313" key="3">
    <source>
        <dbReference type="EnsemblPlants" id="PAC:32915653.CDS.1"/>
    </source>
</evidence>
<dbReference type="EMBL" id="ABEU02000021">
    <property type="protein sequence ID" value="PNR31532.1"/>
    <property type="molecule type" value="Genomic_DNA"/>
</dbReference>
<reference evidence="2 4" key="2">
    <citation type="journal article" date="2018" name="Plant J.">
        <title>The Physcomitrella patens chromosome-scale assembly reveals moss genome structure and evolution.</title>
        <authorList>
            <person name="Lang D."/>
            <person name="Ullrich K.K."/>
            <person name="Murat F."/>
            <person name="Fuchs J."/>
            <person name="Jenkins J."/>
            <person name="Haas F.B."/>
            <person name="Piednoel M."/>
            <person name="Gundlach H."/>
            <person name="Van Bel M."/>
            <person name="Meyberg R."/>
            <person name="Vives C."/>
            <person name="Morata J."/>
            <person name="Symeonidi A."/>
            <person name="Hiss M."/>
            <person name="Muchero W."/>
            <person name="Kamisugi Y."/>
            <person name="Saleh O."/>
            <person name="Blanc G."/>
            <person name="Decker E.L."/>
            <person name="van Gessel N."/>
            <person name="Grimwood J."/>
            <person name="Hayes R.D."/>
            <person name="Graham S.W."/>
            <person name="Gunter L.E."/>
            <person name="McDaniel S.F."/>
            <person name="Hoernstein S.N.W."/>
            <person name="Larsson A."/>
            <person name="Li F.W."/>
            <person name="Perroud P.F."/>
            <person name="Phillips J."/>
            <person name="Ranjan P."/>
            <person name="Rokshar D.S."/>
            <person name="Rothfels C.J."/>
            <person name="Schneider L."/>
            <person name="Shu S."/>
            <person name="Stevenson D.W."/>
            <person name="Thummler F."/>
            <person name="Tillich M."/>
            <person name="Villarreal Aguilar J.C."/>
            <person name="Widiez T."/>
            <person name="Wong G.K."/>
            <person name="Wymore A."/>
            <person name="Zhang Y."/>
            <person name="Zimmer A.D."/>
            <person name="Quatrano R.S."/>
            <person name="Mayer K.F.X."/>
            <person name="Goodstein D."/>
            <person name="Casacuberta J.M."/>
            <person name="Vandepoele K."/>
            <person name="Reski R."/>
            <person name="Cuming A.C."/>
            <person name="Tuskan G.A."/>
            <person name="Maumus F."/>
            <person name="Salse J."/>
            <person name="Schmutz J."/>
            <person name="Rensing S.A."/>
        </authorList>
    </citation>
    <scope>NUCLEOTIDE SEQUENCE [LARGE SCALE GENOMIC DNA]</scope>
    <source>
        <strain evidence="3 4">cv. Gransden 2004</strain>
    </source>
</reference>
<name>A0A2K1IQH7_PHYPA</name>
<accession>A0A2K1IQH7</accession>
<keyword evidence="4" id="KW-1185">Reference proteome</keyword>
<feature type="compositionally biased region" description="Polar residues" evidence="1">
    <location>
        <begin position="65"/>
        <end position="74"/>
    </location>
</feature>
<proteinExistence type="predicted"/>
<dbReference type="EnsemblPlants" id="Pp3c21_2790V3.1">
    <property type="protein sequence ID" value="PAC:32915653.CDS.1"/>
    <property type="gene ID" value="Pp3c21_2790"/>
</dbReference>
<evidence type="ECO:0000313" key="2">
    <source>
        <dbReference type="EMBL" id="PNR31532.1"/>
    </source>
</evidence>
<organism evidence="2">
    <name type="scientific">Physcomitrium patens</name>
    <name type="common">Spreading-leaved earth moss</name>
    <name type="synonym">Physcomitrella patens</name>
    <dbReference type="NCBI Taxonomy" id="3218"/>
    <lineage>
        <taxon>Eukaryota</taxon>
        <taxon>Viridiplantae</taxon>
        <taxon>Streptophyta</taxon>
        <taxon>Embryophyta</taxon>
        <taxon>Bryophyta</taxon>
        <taxon>Bryophytina</taxon>
        <taxon>Bryopsida</taxon>
        <taxon>Funariidae</taxon>
        <taxon>Funariales</taxon>
        <taxon>Funariaceae</taxon>
        <taxon>Physcomitrium</taxon>
    </lineage>
</organism>